<dbReference type="RefSeq" id="WP_310306372.1">
    <property type="nucleotide sequence ID" value="NZ_BAAAXB010000001.1"/>
</dbReference>
<keyword evidence="2" id="KW-1185">Reference proteome</keyword>
<sequence length="44" mass="4683">MPPEVFHRPVRDDVDEPLAVRVVDQALAFLGGCARGTGPGAPRL</sequence>
<protein>
    <submittedName>
        <fullName evidence="1">Uncharacterized protein</fullName>
    </submittedName>
</protein>
<organism evidence="1 2">
    <name type="scientific">Saccharothrix longispora</name>
    <dbReference type="NCBI Taxonomy" id="33920"/>
    <lineage>
        <taxon>Bacteria</taxon>
        <taxon>Bacillati</taxon>
        <taxon>Actinomycetota</taxon>
        <taxon>Actinomycetes</taxon>
        <taxon>Pseudonocardiales</taxon>
        <taxon>Pseudonocardiaceae</taxon>
        <taxon>Saccharothrix</taxon>
    </lineage>
</organism>
<evidence type="ECO:0000313" key="1">
    <source>
        <dbReference type="EMBL" id="MDR6593559.1"/>
    </source>
</evidence>
<name>A0ABU1PTV8_9PSEU</name>
<reference evidence="1 2" key="1">
    <citation type="submission" date="2023-07" db="EMBL/GenBank/DDBJ databases">
        <title>Sequencing the genomes of 1000 actinobacteria strains.</title>
        <authorList>
            <person name="Klenk H.-P."/>
        </authorList>
    </citation>
    <scope>NUCLEOTIDE SEQUENCE [LARGE SCALE GENOMIC DNA]</scope>
    <source>
        <strain evidence="1 2">DSM 43749</strain>
    </source>
</reference>
<accession>A0ABU1PTV8</accession>
<evidence type="ECO:0000313" key="2">
    <source>
        <dbReference type="Proteomes" id="UP001268819"/>
    </source>
</evidence>
<dbReference type="Proteomes" id="UP001268819">
    <property type="component" value="Unassembled WGS sequence"/>
</dbReference>
<gene>
    <name evidence="1" type="ORF">J2S66_001943</name>
</gene>
<comment type="caution">
    <text evidence="1">The sequence shown here is derived from an EMBL/GenBank/DDBJ whole genome shotgun (WGS) entry which is preliminary data.</text>
</comment>
<proteinExistence type="predicted"/>
<dbReference type="EMBL" id="JAVDSG010000001">
    <property type="protein sequence ID" value="MDR6593559.1"/>
    <property type="molecule type" value="Genomic_DNA"/>
</dbReference>